<gene>
    <name evidence="2" type="ORF">ABIA69_002598</name>
</gene>
<evidence type="ECO:0000259" key="1">
    <source>
        <dbReference type="Pfam" id="PF13529"/>
    </source>
</evidence>
<protein>
    <recommendedName>
        <fullName evidence="1">Peptidase C39-like domain-containing protein</fullName>
    </recommendedName>
</protein>
<keyword evidence="3" id="KW-1185">Reference proteome</keyword>
<comment type="caution">
    <text evidence="2">The sequence shown here is derived from an EMBL/GenBank/DDBJ whole genome shotgun (WGS) entry which is preliminary data.</text>
</comment>
<dbReference type="InterPro" id="IPR039564">
    <property type="entry name" value="Peptidase_C39-like"/>
</dbReference>
<reference evidence="2 3" key="1">
    <citation type="submission" date="2024-06" db="EMBL/GenBank/DDBJ databases">
        <title>Sorghum-associated microbial communities from plants grown in Nebraska, USA.</title>
        <authorList>
            <person name="Schachtman D."/>
        </authorList>
    </citation>
    <scope>NUCLEOTIDE SEQUENCE [LARGE SCALE GENOMIC DNA]</scope>
    <source>
        <strain evidence="2 3">736</strain>
    </source>
</reference>
<name>A0ABV2PKG2_9BACI</name>
<dbReference type="EMBL" id="JBEPSB010000011">
    <property type="protein sequence ID" value="MET4561430.1"/>
    <property type="molecule type" value="Genomic_DNA"/>
</dbReference>
<organism evidence="2 3">
    <name type="scientific">Lysinibacillus parviboronicapiens</name>
    <dbReference type="NCBI Taxonomy" id="436516"/>
    <lineage>
        <taxon>Bacteria</taxon>
        <taxon>Bacillati</taxon>
        <taxon>Bacillota</taxon>
        <taxon>Bacilli</taxon>
        <taxon>Bacillales</taxon>
        <taxon>Bacillaceae</taxon>
        <taxon>Lysinibacillus</taxon>
    </lineage>
</organism>
<evidence type="ECO:0000313" key="3">
    <source>
        <dbReference type="Proteomes" id="UP001549363"/>
    </source>
</evidence>
<dbReference type="Proteomes" id="UP001549363">
    <property type="component" value="Unassembled WGS sequence"/>
</dbReference>
<dbReference type="Pfam" id="PF13529">
    <property type="entry name" value="Peptidase_C39_2"/>
    <property type="match status" value="1"/>
</dbReference>
<dbReference type="RefSeq" id="WP_354472017.1">
    <property type="nucleotide sequence ID" value="NZ_JBEPSB010000011.1"/>
</dbReference>
<proteinExistence type="predicted"/>
<accession>A0ABV2PKG2</accession>
<sequence length="169" mass="19767">MHCQLPLQGTSQYDASISPSYRNSACGPTTVHVILQYLHDDKNIPAVNELYTMLGGTKIGLFKWRLIHNLRKLFPTWAIRDCTLKEAMQEIDEGRPVAMRFDRYFSLQWRDKKSAYAYHWVPLIGYEIHNDELLLIFHDNGGPHRDSKIRSTFYKDNKKVLRFVKIAPN</sequence>
<evidence type="ECO:0000313" key="2">
    <source>
        <dbReference type="EMBL" id="MET4561430.1"/>
    </source>
</evidence>
<feature type="domain" description="Peptidase C39-like" evidence="1">
    <location>
        <begin position="11"/>
        <end position="133"/>
    </location>
</feature>